<sequence>MAGPTTIDWGDGSPVEDGPEQGSASHPYTQDGPQSATVCDAADPSACTTVEFTIPFPVEEPSVTAEPDPDDSTGRTVLITLAGFPADGAVTVDWDDGTTAETVPAGTTTATHAYASGVEGEQTITATSATDATKTASTTFTPTPEPEPEPTVTAAPDESDATGRTVEITLDGFPADGAVSVDWGDGTAAEELPAGTTTGTHAYAEGVEGEQTITATSVTDGTKTASATFTPTPPAAAPTATAEPDAGDPMTASLSWEDFPPDTTSVAVDWGDGTGPEAGLATADGAGTASHSYAAGTVDTEQTITVTSEQDDTQVASATFTPTAGAAALRSVARKRK</sequence>
<dbReference type="EMBL" id="JAAKZZ010000428">
    <property type="protein sequence ID" value="NGO72271.1"/>
    <property type="molecule type" value="Genomic_DNA"/>
</dbReference>
<comment type="caution">
    <text evidence="2">The sequence shown here is derived from an EMBL/GenBank/DDBJ whole genome shotgun (WGS) entry which is preliminary data.</text>
</comment>
<feature type="compositionally biased region" description="Low complexity" evidence="1">
    <location>
        <begin position="128"/>
        <end position="142"/>
    </location>
</feature>
<feature type="region of interest" description="Disordered" evidence="1">
    <location>
        <begin position="128"/>
        <end position="161"/>
    </location>
</feature>
<dbReference type="AlphaFoldDB" id="A0A6G4X6H4"/>
<reference evidence="2 3" key="1">
    <citation type="submission" date="2020-02" db="EMBL/GenBank/DDBJ databases">
        <title>Whole-genome analyses of novel actinobacteria.</title>
        <authorList>
            <person name="Sahin N."/>
            <person name="Tatar D."/>
        </authorList>
    </citation>
    <scope>NUCLEOTIDE SEQUENCE [LARGE SCALE GENOMIC DNA]</scope>
    <source>
        <strain evidence="2 3">SB3404</strain>
    </source>
</reference>
<name>A0A6G4X6H4_9ACTN</name>
<protein>
    <submittedName>
        <fullName evidence="2">Uncharacterized protein</fullName>
    </submittedName>
</protein>
<dbReference type="Proteomes" id="UP000477722">
    <property type="component" value="Unassembled WGS sequence"/>
</dbReference>
<dbReference type="RefSeq" id="WP_165301966.1">
    <property type="nucleotide sequence ID" value="NZ_JAAKZZ010000428.1"/>
</dbReference>
<evidence type="ECO:0000313" key="3">
    <source>
        <dbReference type="Proteomes" id="UP000477722"/>
    </source>
</evidence>
<feature type="compositionally biased region" description="Polar residues" evidence="1">
    <location>
        <begin position="22"/>
        <end position="37"/>
    </location>
</feature>
<feature type="region of interest" description="Disordered" evidence="1">
    <location>
        <begin position="1"/>
        <end position="42"/>
    </location>
</feature>
<evidence type="ECO:0000256" key="1">
    <source>
        <dbReference type="SAM" id="MobiDB-lite"/>
    </source>
</evidence>
<accession>A0A6G4X6H4</accession>
<feature type="region of interest" description="Disordered" evidence="1">
    <location>
        <begin position="223"/>
        <end position="248"/>
    </location>
</feature>
<proteinExistence type="predicted"/>
<organism evidence="2 3">
    <name type="scientific">Streptomyces boncukensis</name>
    <dbReference type="NCBI Taxonomy" id="2711219"/>
    <lineage>
        <taxon>Bacteria</taxon>
        <taxon>Bacillati</taxon>
        <taxon>Actinomycetota</taxon>
        <taxon>Actinomycetes</taxon>
        <taxon>Kitasatosporales</taxon>
        <taxon>Streptomycetaceae</taxon>
        <taxon>Streptomyces</taxon>
    </lineage>
</organism>
<gene>
    <name evidence="2" type="ORF">G5C65_28760</name>
</gene>
<keyword evidence="3" id="KW-1185">Reference proteome</keyword>
<evidence type="ECO:0000313" key="2">
    <source>
        <dbReference type="EMBL" id="NGO72271.1"/>
    </source>
</evidence>